<gene>
    <name evidence="3" type="ORF">BCR37DRAFT_41236</name>
</gene>
<dbReference type="STRING" id="56484.A0A1Y2FBP2"/>
<dbReference type="SUPFAM" id="SSF51430">
    <property type="entry name" value="NAD(P)-linked oxidoreductase"/>
    <property type="match status" value="1"/>
</dbReference>
<dbReference type="GeneID" id="63788821"/>
<dbReference type="AlphaFoldDB" id="A0A1Y2FBP2"/>
<evidence type="ECO:0000313" key="4">
    <source>
        <dbReference type="Proteomes" id="UP000193685"/>
    </source>
</evidence>
<evidence type="ECO:0000259" key="2">
    <source>
        <dbReference type="Pfam" id="PF00248"/>
    </source>
</evidence>
<dbReference type="InterPro" id="IPR050791">
    <property type="entry name" value="Aldo-Keto_reductase"/>
</dbReference>
<dbReference type="InterPro" id="IPR023210">
    <property type="entry name" value="NADP_OxRdtase_dom"/>
</dbReference>
<dbReference type="InterPro" id="IPR036812">
    <property type="entry name" value="NAD(P)_OxRdtase_dom_sf"/>
</dbReference>
<dbReference type="Pfam" id="PF00248">
    <property type="entry name" value="Aldo_ket_red"/>
    <property type="match status" value="1"/>
</dbReference>
<keyword evidence="1" id="KW-0560">Oxidoreductase</keyword>
<dbReference type="Gene3D" id="3.20.20.100">
    <property type="entry name" value="NADP-dependent oxidoreductase domain"/>
    <property type="match status" value="1"/>
</dbReference>
<evidence type="ECO:0000256" key="1">
    <source>
        <dbReference type="ARBA" id="ARBA00023002"/>
    </source>
</evidence>
<dbReference type="GO" id="GO:0016491">
    <property type="term" value="F:oxidoreductase activity"/>
    <property type="evidence" value="ECO:0007669"/>
    <property type="project" value="UniProtKB-KW"/>
</dbReference>
<reference evidence="3 4" key="1">
    <citation type="submission" date="2016-07" db="EMBL/GenBank/DDBJ databases">
        <title>Pervasive Adenine N6-methylation of Active Genes in Fungi.</title>
        <authorList>
            <consortium name="DOE Joint Genome Institute"/>
            <person name="Mondo S.J."/>
            <person name="Dannebaum R.O."/>
            <person name="Kuo R.C."/>
            <person name="Labutti K."/>
            <person name="Haridas S."/>
            <person name="Kuo A."/>
            <person name="Salamov A."/>
            <person name="Ahrendt S.R."/>
            <person name="Lipzen A."/>
            <person name="Sullivan W."/>
            <person name="Andreopoulos W.B."/>
            <person name="Clum A."/>
            <person name="Lindquist E."/>
            <person name="Daum C."/>
            <person name="Ramamoorthy G.K."/>
            <person name="Gryganskyi A."/>
            <person name="Culley D."/>
            <person name="Magnuson J.K."/>
            <person name="James T.Y."/>
            <person name="O'Malley M.A."/>
            <person name="Stajich J.E."/>
            <person name="Spatafora J.W."/>
            <person name="Visel A."/>
            <person name="Grigoriev I.V."/>
        </authorList>
    </citation>
    <scope>NUCLEOTIDE SEQUENCE [LARGE SCALE GENOMIC DNA]</scope>
    <source>
        <strain evidence="3 4">12-1054</strain>
    </source>
</reference>
<dbReference type="EMBL" id="MCFI01000011">
    <property type="protein sequence ID" value="ORY81342.1"/>
    <property type="molecule type" value="Genomic_DNA"/>
</dbReference>
<dbReference type="OMA" id="GPHHNEE"/>
<dbReference type="OrthoDB" id="37537at2759"/>
<dbReference type="InterPro" id="IPR020471">
    <property type="entry name" value="AKR"/>
</dbReference>
<sequence length="339" mass="37588">MPLIASTFPQRELGKTGEKVSALGFGTMGMSAFYSGLNDDEASLKVLTAAADMGCTFWDTAAIYGTNEALLGRWFKETGRRKEIFLCSKGGIDLQKFCADSSPEKIRELCERSLQQLGVDQIDLYYLHRIDDKVPIETSMETLKELVNEGKIKYIGLSEASADTLRRAHKVHPVTAHQIEYSPFTLDIERDDVNVLKTCRELGITTVAYSPLGRGMLTGKYKSVDDFDENDFRRNNARFQGDNFAKNLKVVDDIKAIAEKKQATSGQVTLAWLMAQGEDIIPIPGTKQLKNLQENVQAAFMQLDSNEVAEIRKVVDAAEVHGERYGAGGLQSFGDTPKL</sequence>
<dbReference type="PRINTS" id="PR00069">
    <property type="entry name" value="ALDKETRDTASE"/>
</dbReference>
<organism evidence="3 4">
    <name type="scientific">Protomyces lactucae-debilis</name>
    <dbReference type="NCBI Taxonomy" id="2754530"/>
    <lineage>
        <taxon>Eukaryota</taxon>
        <taxon>Fungi</taxon>
        <taxon>Dikarya</taxon>
        <taxon>Ascomycota</taxon>
        <taxon>Taphrinomycotina</taxon>
        <taxon>Taphrinomycetes</taxon>
        <taxon>Taphrinales</taxon>
        <taxon>Protomycetaceae</taxon>
        <taxon>Protomyces</taxon>
    </lineage>
</organism>
<proteinExistence type="predicted"/>
<name>A0A1Y2FBP2_PROLT</name>
<dbReference type="Proteomes" id="UP000193685">
    <property type="component" value="Unassembled WGS sequence"/>
</dbReference>
<protein>
    <submittedName>
        <fullName evidence="3">NADP-dependent oxidoreductase domain-containing protein</fullName>
    </submittedName>
</protein>
<evidence type="ECO:0000313" key="3">
    <source>
        <dbReference type="EMBL" id="ORY81342.1"/>
    </source>
</evidence>
<dbReference type="PANTHER" id="PTHR43625:SF40">
    <property type="entry name" value="ALDO-KETO REDUCTASE YAKC [NADP(+)]"/>
    <property type="match status" value="1"/>
</dbReference>
<dbReference type="RefSeq" id="XP_040724718.1">
    <property type="nucleotide sequence ID" value="XM_040872222.1"/>
</dbReference>
<accession>A0A1Y2FBP2</accession>
<keyword evidence="4" id="KW-1185">Reference proteome</keyword>
<dbReference type="PANTHER" id="PTHR43625">
    <property type="entry name" value="AFLATOXIN B1 ALDEHYDE REDUCTASE"/>
    <property type="match status" value="1"/>
</dbReference>
<comment type="caution">
    <text evidence="3">The sequence shown here is derived from an EMBL/GenBank/DDBJ whole genome shotgun (WGS) entry which is preliminary data.</text>
</comment>
<feature type="domain" description="NADP-dependent oxidoreductase" evidence="2">
    <location>
        <begin position="23"/>
        <end position="315"/>
    </location>
</feature>
<dbReference type="GO" id="GO:0005737">
    <property type="term" value="C:cytoplasm"/>
    <property type="evidence" value="ECO:0007669"/>
    <property type="project" value="TreeGrafter"/>
</dbReference>